<dbReference type="Pfam" id="PF02719">
    <property type="entry name" value="Polysacc_synt_2"/>
    <property type="match status" value="1"/>
</dbReference>
<dbReference type="PANTHER" id="PTHR43318:SF2">
    <property type="entry name" value="UDP-N-ACETYLGLUCOSAMINE 4,6-DEHYDRATASE (INVERTING)"/>
    <property type="match status" value="1"/>
</dbReference>
<dbReference type="OrthoDB" id="9803111at2"/>
<dbReference type="GeneID" id="303561189"/>
<evidence type="ECO:0000259" key="2">
    <source>
        <dbReference type="Pfam" id="PF02719"/>
    </source>
</evidence>
<dbReference type="SUPFAM" id="SSF51735">
    <property type="entry name" value="NAD(P)-binding Rossmann-fold domains"/>
    <property type="match status" value="1"/>
</dbReference>
<name>A0A9N7PJI5_CLOSE</name>
<dbReference type="InterPro" id="IPR051203">
    <property type="entry name" value="Polysaccharide_Synthase-Rel"/>
</dbReference>
<keyword evidence="6" id="KW-1185">Reference proteome</keyword>
<dbReference type="Proteomes" id="UP000280586">
    <property type="component" value="Chromosome"/>
</dbReference>
<sequence length="342" mass="39202">MLNNKVILITGGTGSFGKKFTKRILDSFNPKKIIIYSRDEFKQDLMKKEFMVKYPEKANKLRFFIGDIRDKDRLYRAFKGVDYVIHAAAMKQVPACEYNPFEAIKTNINGAQYIVDAAIDCNVKKVVALSTDKAVNPINLYGGTKLVSDKLFISANAYSGEEGTIFSVVRYGNVAGSRGSVIPFFKALIESGNKELPITDFNMTRFWITLDEGVDLVFKALKESKGGETYISKIPSFKITDLAKAMLQDVDMKEVGIREGEKLHEVMITKDDSRSTYEYDKHYIVYPHFDWWHFESHFTEGGKLIERGFEYNSGANTEWLSIEDLRVEMKKLNLYDFDKYNK</sequence>
<gene>
    <name evidence="3" type="primary">pseB</name>
    <name evidence="3" type="ORF">CP523_10890</name>
    <name evidence="4" type="ORF">NH397_03235</name>
</gene>
<keyword evidence="4" id="KW-0456">Lyase</keyword>
<dbReference type="Gene3D" id="3.40.50.720">
    <property type="entry name" value="NAD(P)-binding Rossmann-like Domain"/>
    <property type="match status" value="1"/>
</dbReference>
<proteinExistence type="inferred from homology"/>
<evidence type="ECO:0000313" key="3">
    <source>
        <dbReference type="EMBL" id="AYE34871.1"/>
    </source>
</evidence>
<organism evidence="3 5">
    <name type="scientific">Clostridium septicum</name>
    <dbReference type="NCBI Taxonomy" id="1504"/>
    <lineage>
        <taxon>Bacteria</taxon>
        <taxon>Bacillati</taxon>
        <taxon>Bacillota</taxon>
        <taxon>Clostridia</taxon>
        <taxon>Eubacteriales</taxon>
        <taxon>Clostridiaceae</taxon>
        <taxon>Clostridium</taxon>
    </lineage>
</organism>
<dbReference type="EMBL" id="CP023671">
    <property type="protein sequence ID" value="AYE34871.1"/>
    <property type="molecule type" value="Genomic_DNA"/>
</dbReference>
<dbReference type="CDD" id="cd05237">
    <property type="entry name" value="UDP_invert_4-6DH_SDR_e"/>
    <property type="match status" value="1"/>
</dbReference>
<reference evidence="3 5" key="1">
    <citation type="submission" date="2017-09" db="EMBL/GenBank/DDBJ databases">
        <authorList>
            <person name="Thomas P."/>
            <person name="Seyboldt C."/>
        </authorList>
    </citation>
    <scope>NUCLEOTIDE SEQUENCE [LARGE SCALE GENOMIC DNA]</scope>
    <source>
        <strain evidence="3 5">DSM 7534</strain>
    </source>
</reference>
<dbReference type="InterPro" id="IPR020025">
    <property type="entry name" value="PseB"/>
</dbReference>
<dbReference type="AlphaFoldDB" id="A0A9N7PJI5"/>
<dbReference type="InterPro" id="IPR003869">
    <property type="entry name" value="Polysac_CapD-like"/>
</dbReference>
<evidence type="ECO:0000313" key="6">
    <source>
        <dbReference type="Proteomes" id="UP001055437"/>
    </source>
</evidence>
<dbReference type="Proteomes" id="UP001055437">
    <property type="component" value="Chromosome"/>
</dbReference>
<dbReference type="EMBL" id="CP099799">
    <property type="protein sequence ID" value="USS01465.1"/>
    <property type="molecule type" value="Genomic_DNA"/>
</dbReference>
<dbReference type="InterPro" id="IPR036291">
    <property type="entry name" value="NAD(P)-bd_dom_sf"/>
</dbReference>
<evidence type="ECO:0000313" key="5">
    <source>
        <dbReference type="Proteomes" id="UP000280586"/>
    </source>
</evidence>
<accession>A0A9N7PJI5</accession>
<evidence type="ECO:0000313" key="4">
    <source>
        <dbReference type="EMBL" id="USS01465.1"/>
    </source>
</evidence>
<dbReference type="EC" id="4.2.1.115" evidence="4"/>
<dbReference type="GO" id="GO:0016829">
    <property type="term" value="F:lyase activity"/>
    <property type="evidence" value="ECO:0007669"/>
    <property type="project" value="UniProtKB-KW"/>
</dbReference>
<dbReference type="PANTHER" id="PTHR43318">
    <property type="entry name" value="UDP-N-ACETYLGLUCOSAMINE 4,6-DEHYDRATASE"/>
    <property type="match status" value="1"/>
</dbReference>
<feature type="domain" description="Polysaccharide biosynthesis protein CapD-like" evidence="2">
    <location>
        <begin position="7"/>
        <end position="285"/>
    </location>
</feature>
<dbReference type="RefSeq" id="WP_066677635.1">
    <property type="nucleotide sequence ID" value="NZ_CABMIZ010000029.1"/>
</dbReference>
<reference evidence="4" key="2">
    <citation type="submission" date="2022-06" db="EMBL/GenBank/DDBJ databases">
        <authorList>
            <person name="Holder M.E."/>
            <person name="Ajami N.J."/>
            <person name="Petrosino J.F."/>
        </authorList>
    </citation>
    <scope>NUCLEOTIDE SEQUENCE</scope>
    <source>
        <strain evidence="4">RMA 8861</strain>
    </source>
</reference>
<protein>
    <submittedName>
        <fullName evidence="3">UDP-N-acetylglucosamine 4,6-dehydratase (Inverting)</fullName>
        <ecNumber evidence="4">4.2.1.115</ecNumber>
    </submittedName>
</protein>
<comment type="similarity">
    <text evidence="1">Belongs to the polysaccharide synthase family.</text>
</comment>
<dbReference type="NCBIfam" id="TIGR03589">
    <property type="entry name" value="PseB"/>
    <property type="match status" value="1"/>
</dbReference>
<evidence type="ECO:0000256" key="1">
    <source>
        <dbReference type="ARBA" id="ARBA00007430"/>
    </source>
</evidence>
<dbReference type="KEGG" id="csep:CP523_10890"/>